<feature type="compositionally biased region" description="Polar residues" evidence="1">
    <location>
        <begin position="166"/>
        <end position="184"/>
    </location>
</feature>
<feature type="compositionally biased region" description="Low complexity" evidence="1">
    <location>
        <begin position="149"/>
        <end position="165"/>
    </location>
</feature>
<evidence type="ECO:0000256" key="1">
    <source>
        <dbReference type="SAM" id="MobiDB-lite"/>
    </source>
</evidence>
<protein>
    <submittedName>
        <fullName evidence="2">Uncharacterized protein</fullName>
    </submittedName>
</protein>
<evidence type="ECO:0000313" key="2">
    <source>
        <dbReference type="EMBL" id="CAB4010392.1"/>
    </source>
</evidence>
<reference evidence="2" key="1">
    <citation type="submission" date="2020-04" db="EMBL/GenBank/DDBJ databases">
        <authorList>
            <person name="Alioto T."/>
            <person name="Alioto T."/>
            <person name="Gomez Garrido J."/>
        </authorList>
    </citation>
    <scope>NUCLEOTIDE SEQUENCE</scope>
    <source>
        <strain evidence="2">A484AB</strain>
    </source>
</reference>
<name>A0A7D9IPK5_PARCT</name>
<proteinExistence type="predicted"/>
<comment type="caution">
    <text evidence="2">The sequence shown here is derived from an EMBL/GenBank/DDBJ whole genome shotgun (WGS) entry which is preliminary data.</text>
</comment>
<accession>A0A7D9IPK5</accession>
<dbReference type="Proteomes" id="UP001152795">
    <property type="component" value="Unassembled WGS sequence"/>
</dbReference>
<dbReference type="AlphaFoldDB" id="A0A7D9IPK5"/>
<feature type="region of interest" description="Disordered" evidence="1">
    <location>
        <begin position="149"/>
        <end position="184"/>
    </location>
</feature>
<organism evidence="2 3">
    <name type="scientific">Paramuricea clavata</name>
    <name type="common">Red gorgonian</name>
    <name type="synonym">Violescent sea-whip</name>
    <dbReference type="NCBI Taxonomy" id="317549"/>
    <lineage>
        <taxon>Eukaryota</taxon>
        <taxon>Metazoa</taxon>
        <taxon>Cnidaria</taxon>
        <taxon>Anthozoa</taxon>
        <taxon>Octocorallia</taxon>
        <taxon>Malacalcyonacea</taxon>
        <taxon>Plexauridae</taxon>
        <taxon>Paramuricea</taxon>
    </lineage>
</organism>
<keyword evidence="3" id="KW-1185">Reference proteome</keyword>
<evidence type="ECO:0000313" key="3">
    <source>
        <dbReference type="Proteomes" id="UP001152795"/>
    </source>
</evidence>
<sequence>MLDRVCSSNMVQGCWAKNVGHCSTGLNDPLSIQYTSNISLRENENSWRKPCERSLPAMPCASTTTSVNPASSTLNACSSVCTTSGLTLQHPQAHDLRDILAGQLPPQTNPYYAPQFPPLHYQQPPQRFDFSHSIEHFQQTTPFGQTASAFHPQQQHPAHQQASSANTNHRLIRQRNNYSVSTPQ</sequence>
<dbReference type="EMBL" id="CACRXK020006770">
    <property type="protein sequence ID" value="CAB4010392.1"/>
    <property type="molecule type" value="Genomic_DNA"/>
</dbReference>
<gene>
    <name evidence="2" type="ORF">PACLA_8A034303</name>
</gene>